<dbReference type="NCBIfam" id="NF038319">
    <property type="entry name" value="DISARM_DrmC_I"/>
    <property type="match status" value="1"/>
</dbReference>
<dbReference type="EC" id="3.1.4.4" evidence="3"/>
<dbReference type="PROSITE" id="PS50035">
    <property type="entry name" value="PLD"/>
    <property type="match status" value="1"/>
</dbReference>
<dbReference type="RefSeq" id="WP_375063253.1">
    <property type="nucleotide sequence ID" value="NZ_JBHGBT010000010.1"/>
</dbReference>
<evidence type="ECO:0000256" key="4">
    <source>
        <dbReference type="ARBA" id="ARBA00022801"/>
    </source>
</evidence>
<gene>
    <name evidence="8" type="primary">drmC</name>
    <name evidence="8" type="ORF">ACE11A_13430</name>
</gene>
<evidence type="ECO:0000313" key="8">
    <source>
        <dbReference type="EMBL" id="MFB4195354.1"/>
    </source>
</evidence>
<evidence type="ECO:0000256" key="5">
    <source>
        <dbReference type="ARBA" id="ARBA00022963"/>
    </source>
</evidence>
<evidence type="ECO:0000256" key="6">
    <source>
        <dbReference type="ARBA" id="ARBA00023098"/>
    </source>
</evidence>
<dbReference type="InterPro" id="IPR001736">
    <property type="entry name" value="PLipase_D/transphosphatidylase"/>
</dbReference>
<comment type="caution">
    <text evidence="8">The sequence shown here is derived from an EMBL/GenBank/DDBJ whole genome shotgun (WGS) entry which is preliminary data.</text>
</comment>
<dbReference type="Pfam" id="PF13091">
    <property type="entry name" value="PLDc_2"/>
    <property type="match status" value="1"/>
</dbReference>
<accession>A0ABV4ZPU1</accession>
<keyword evidence="9" id="KW-1185">Reference proteome</keyword>
<dbReference type="InterPro" id="IPR025202">
    <property type="entry name" value="PLD-like_dom"/>
</dbReference>
<dbReference type="PANTHER" id="PTHR43856">
    <property type="entry name" value="CARDIOLIPIN HYDROLASE"/>
    <property type="match status" value="1"/>
</dbReference>
<keyword evidence="6" id="KW-0443">Lipid metabolism</keyword>
<comment type="similarity">
    <text evidence="2">Belongs to the phospholipase D family.</text>
</comment>
<comment type="catalytic activity">
    <reaction evidence="1">
        <text>a 1,2-diacyl-sn-glycero-3-phosphocholine + H2O = a 1,2-diacyl-sn-glycero-3-phosphate + choline + H(+)</text>
        <dbReference type="Rhea" id="RHEA:14445"/>
        <dbReference type="ChEBI" id="CHEBI:15354"/>
        <dbReference type="ChEBI" id="CHEBI:15377"/>
        <dbReference type="ChEBI" id="CHEBI:15378"/>
        <dbReference type="ChEBI" id="CHEBI:57643"/>
        <dbReference type="ChEBI" id="CHEBI:58608"/>
        <dbReference type="EC" id="3.1.4.4"/>
    </reaction>
</comment>
<evidence type="ECO:0000256" key="2">
    <source>
        <dbReference type="ARBA" id="ARBA00008664"/>
    </source>
</evidence>
<feature type="domain" description="PLD phosphodiesterase" evidence="7">
    <location>
        <begin position="189"/>
        <end position="216"/>
    </location>
</feature>
<evidence type="ECO:0000256" key="3">
    <source>
        <dbReference type="ARBA" id="ARBA00012027"/>
    </source>
</evidence>
<dbReference type="Gene3D" id="3.30.870.10">
    <property type="entry name" value="Endonuclease Chain A"/>
    <property type="match status" value="1"/>
</dbReference>
<dbReference type="Proteomes" id="UP001577267">
    <property type="component" value="Unassembled WGS sequence"/>
</dbReference>
<evidence type="ECO:0000313" key="9">
    <source>
        <dbReference type="Proteomes" id="UP001577267"/>
    </source>
</evidence>
<protein>
    <recommendedName>
        <fullName evidence="3">phospholipase D</fullName>
        <ecNumber evidence="3">3.1.4.4</ecNumber>
    </recommendedName>
</protein>
<evidence type="ECO:0000259" key="7">
    <source>
        <dbReference type="PROSITE" id="PS50035"/>
    </source>
</evidence>
<proteinExistence type="inferred from homology"/>
<dbReference type="InterPro" id="IPR047955">
    <property type="entry name" value="DrmC-like"/>
</dbReference>
<dbReference type="EMBL" id="JBHGBT010000010">
    <property type="protein sequence ID" value="MFB4195354.1"/>
    <property type="molecule type" value="Genomic_DNA"/>
</dbReference>
<name>A0ABV4ZPU1_9ACTN</name>
<reference evidence="8 9" key="1">
    <citation type="submission" date="2024-09" db="EMBL/GenBank/DDBJ databases">
        <title>Draft genome sequence of multifaceted antimicrobials producing Streptomyces sp. strain FH1.</title>
        <authorList>
            <person name="Hassan F."/>
            <person name="Ali H."/>
            <person name="Hassan N."/>
            <person name="Nawaz A."/>
        </authorList>
    </citation>
    <scope>NUCLEOTIDE SEQUENCE [LARGE SCALE GENOMIC DNA]</scope>
    <source>
        <strain evidence="8 9">FH1</strain>
    </source>
</reference>
<dbReference type="SUPFAM" id="SSF56024">
    <property type="entry name" value="Phospholipase D/nuclease"/>
    <property type="match status" value="1"/>
</dbReference>
<keyword evidence="5" id="KW-0442">Lipid degradation</keyword>
<organism evidence="8 9">
    <name type="scientific">Streptomyces carpaticus</name>
    <dbReference type="NCBI Taxonomy" id="285558"/>
    <lineage>
        <taxon>Bacteria</taxon>
        <taxon>Bacillati</taxon>
        <taxon>Actinomycetota</taxon>
        <taxon>Actinomycetes</taxon>
        <taxon>Kitasatosporales</taxon>
        <taxon>Streptomycetaceae</taxon>
        <taxon>Streptomyces</taxon>
    </lineage>
</organism>
<keyword evidence="4" id="KW-0378">Hydrolase</keyword>
<sequence length="252" mass="26236">MSRPAFERAAAEVVEALGPTRAKDLAGLLAQGRGPAYIVDALPGPAATPAVRALLAAAASEGVSGAEAAAYLRGYAAGWARQRDETTVSTVWSGPRTPGTPSRATAQVLIEVVREAHSELIAMTYAAREYPPLSRALAEAIARGVRVDMVVETKTGAAGLLGGPEPAEAFGAVPGVRLWHWPPAARGERDARLHAKMAVADRAVLLVGSANLTAAGARRNIEAGLLVRGGTAPGRAADHVRELQRRGELRRL</sequence>
<dbReference type="PANTHER" id="PTHR43856:SF1">
    <property type="entry name" value="MITOCHONDRIAL CARDIOLIPIN HYDROLASE"/>
    <property type="match status" value="1"/>
</dbReference>
<evidence type="ECO:0000256" key="1">
    <source>
        <dbReference type="ARBA" id="ARBA00000798"/>
    </source>
</evidence>
<dbReference type="CDD" id="cd09132">
    <property type="entry name" value="PLDc_unchar4"/>
    <property type="match status" value="1"/>
</dbReference>
<dbReference type="InterPro" id="IPR051406">
    <property type="entry name" value="PLD_domain"/>
</dbReference>